<dbReference type="Pfam" id="PF00361">
    <property type="entry name" value="Proton_antipo_M"/>
    <property type="match status" value="1"/>
</dbReference>
<dbReference type="InterPro" id="IPR003945">
    <property type="entry name" value="NU5C-like"/>
</dbReference>
<feature type="region of interest" description="Disordered" evidence="6">
    <location>
        <begin position="443"/>
        <end position="462"/>
    </location>
</feature>
<keyword evidence="10" id="KW-0560">Oxidoreductase</keyword>
<evidence type="ECO:0000256" key="1">
    <source>
        <dbReference type="ARBA" id="ARBA00004127"/>
    </source>
</evidence>
<accession>A0A5B9W1R7</accession>
<dbReference type="InterPro" id="IPR001516">
    <property type="entry name" value="Proton_antipo_N"/>
</dbReference>
<dbReference type="Pfam" id="PF00662">
    <property type="entry name" value="Proton_antipo_N"/>
    <property type="match status" value="1"/>
</dbReference>
<dbReference type="Proteomes" id="UP000324233">
    <property type="component" value="Chromosome"/>
</dbReference>
<dbReference type="GO" id="GO:0003954">
    <property type="term" value="F:NADH dehydrogenase activity"/>
    <property type="evidence" value="ECO:0007669"/>
    <property type="project" value="TreeGrafter"/>
</dbReference>
<evidence type="ECO:0000256" key="5">
    <source>
        <dbReference type="RuleBase" id="RU000320"/>
    </source>
</evidence>
<dbReference type="EMBL" id="CP042997">
    <property type="protein sequence ID" value="QEH33945.1"/>
    <property type="molecule type" value="Genomic_DNA"/>
</dbReference>
<gene>
    <name evidence="10" type="primary">nuoL_3</name>
    <name evidence="10" type="ORF">OJF2_24770</name>
</gene>
<keyword evidence="4 7" id="KW-0472">Membrane</keyword>
<dbReference type="PRINTS" id="PR01434">
    <property type="entry name" value="NADHDHGNASE5"/>
</dbReference>
<feature type="transmembrane region" description="Helical" evidence="7">
    <location>
        <begin position="44"/>
        <end position="66"/>
    </location>
</feature>
<keyword evidence="3 7" id="KW-1133">Transmembrane helix</keyword>
<feature type="transmembrane region" description="Helical" evidence="7">
    <location>
        <begin position="290"/>
        <end position="311"/>
    </location>
</feature>
<protein>
    <submittedName>
        <fullName evidence="10">NADH-quinone oxidoreductase subunit L</fullName>
        <ecNumber evidence="10">1.6.5.11</ecNumber>
    </submittedName>
</protein>
<feature type="transmembrane region" description="Helical" evidence="7">
    <location>
        <begin position="181"/>
        <end position="203"/>
    </location>
</feature>
<comment type="subcellular location">
    <subcellularLocation>
        <location evidence="1">Endomembrane system</location>
        <topology evidence="1">Multi-pass membrane protein</topology>
    </subcellularLocation>
    <subcellularLocation>
        <location evidence="5">Membrane</location>
        <topology evidence="5">Multi-pass membrane protein</topology>
    </subcellularLocation>
</comment>
<feature type="domain" description="NADH-Ubiquinone oxidoreductase (complex I) chain 5 N-terminal" evidence="9">
    <location>
        <begin position="78"/>
        <end position="129"/>
    </location>
</feature>
<evidence type="ECO:0000256" key="3">
    <source>
        <dbReference type="ARBA" id="ARBA00022989"/>
    </source>
</evidence>
<sequence length="462" mass="50106">MPTAESFMTALGAVVIAAPLLLAAILGVSSLIDRKLDEPTTTRILQWGTVAGLLAALGTLAGMLWLGTRHVPIELGDWVVIPGQYHFAIKFVFDRLSVPMAILSFLLSGTIGAFAARYMHRDVGFNRFFVLYTIFVLGMVVTSLAGTIETLFAGWELVGLSSALLVAFFQDRQAPARNGLWVWVVYRVSDAALLLAAVAMHHLRGEGDFDKLMGTGLWPEVVPSLFGHQALLVGLLVLVAAAGKSALVPFSGWLPRAMEGPTPSSAVFYGALSVHLGAFLLLRVSPLLDASPTLSVLVAVLGVLTAMYAYLAGSVQTDIKSALSFASLSQVGIIVAEIGCGFRYVALVHMLGHACLRALQFVRAPTLLHDYHTMENAIGGHLPRSGQRWSPSGHPVRDWLYRLALERGYLDAILRDYVAGPFVSVMRRFDAIERRWTDFLAGERSRESEQSGPHFGAIEDYS</sequence>
<evidence type="ECO:0000259" key="9">
    <source>
        <dbReference type="Pfam" id="PF00662"/>
    </source>
</evidence>
<dbReference type="GO" id="GO:0016020">
    <property type="term" value="C:membrane"/>
    <property type="evidence" value="ECO:0007669"/>
    <property type="project" value="UniProtKB-SubCell"/>
</dbReference>
<feature type="transmembrane region" description="Helical" evidence="7">
    <location>
        <begin position="6"/>
        <end position="32"/>
    </location>
</feature>
<evidence type="ECO:0000256" key="2">
    <source>
        <dbReference type="ARBA" id="ARBA00022692"/>
    </source>
</evidence>
<organism evidence="10 11">
    <name type="scientific">Aquisphaera giovannonii</name>
    <dbReference type="NCBI Taxonomy" id="406548"/>
    <lineage>
        <taxon>Bacteria</taxon>
        <taxon>Pseudomonadati</taxon>
        <taxon>Planctomycetota</taxon>
        <taxon>Planctomycetia</taxon>
        <taxon>Isosphaerales</taxon>
        <taxon>Isosphaeraceae</taxon>
        <taxon>Aquisphaera</taxon>
    </lineage>
</organism>
<dbReference type="GO" id="GO:0015990">
    <property type="term" value="P:electron transport coupled proton transport"/>
    <property type="evidence" value="ECO:0007669"/>
    <property type="project" value="TreeGrafter"/>
</dbReference>
<dbReference type="PANTHER" id="PTHR42829">
    <property type="entry name" value="NADH-UBIQUINONE OXIDOREDUCTASE CHAIN 5"/>
    <property type="match status" value="1"/>
</dbReference>
<keyword evidence="2 5" id="KW-0812">Transmembrane</keyword>
<feature type="transmembrane region" description="Helical" evidence="7">
    <location>
        <begin position="230"/>
        <end position="254"/>
    </location>
</feature>
<feature type="transmembrane region" description="Helical" evidence="7">
    <location>
        <begin position="152"/>
        <end position="169"/>
    </location>
</feature>
<dbReference type="PANTHER" id="PTHR42829:SF2">
    <property type="entry name" value="NADH-UBIQUINONE OXIDOREDUCTASE CHAIN 5"/>
    <property type="match status" value="1"/>
</dbReference>
<evidence type="ECO:0000313" key="11">
    <source>
        <dbReference type="Proteomes" id="UP000324233"/>
    </source>
</evidence>
<dbReference type="GO" id="GO:0042773">
    <property type="term" value="P:ATP synthesis coupled electron transport"/>
    <property type="evidence" value="ECO:0007669"/>
    <property type="project" value="InterPro"/>
</dbReference>
<dbReference type="RefSeq" id="WP_148593938.1">
    <property type="nucleotide sequence ID" value="NZ_CP042997.1"/>
</dbReference>
<dbReference type="KEGG" id="agv:OJF2_24770"/>
<dbReference type="EC" id="1.6.5.11" evidence="10"/>
<feature type="transmembrane region" description="Helical" evidence="7">
    <location>
        <begin position="128"/>
        <end position="146"/>
    </location>
</feature>
<evidence type="ECO:0000256" key="7">
    <source>
        <dbReference type="SAM" id="Phobius"/>
    </source>
</evidence>
<keyword evidence="11" id="KW-1185">Reference proteome</keyword>
<feature type="domain" description="NADH:quinone oxidoreductase/Mrp antiporter transmembrane" evidence="8">
    <location>
        <begin position="150"/>
        <end position="374"/>
    </location>
</feature>
<dbReference type="GO" id="GO:0008137">
    <property type="term" value="F:NADH dehydrogenase (ubiquinone) activity"/>
    <property type="evidence" value="ECO:0007669"/>
    <property type="project" value="InterPro"/>
</dbReference>
<dbReference type="InterPro" id="IPR001750">
    <property type="entry name" value="ND/Mrp_TM"/>
</dbReference>
<evidence type="ECO:0000256" key="6">
    <source>
        <dbReference type="SAM" id="MobiDB-lite"/>
    </source>
</evidence>
<feature type="transmembrane region" description="Helical" evidence="7">
    <location>
        <begin position="96"/>
        <end position="116"/>
    </location>
</feature>
<reference evidence="10 11" key="1">
    <citation type="submission" date="2019-08" db="EMBL/GenBank/DDBJ databases">
        <title>Deep-cultivation of Planctomycetes and their phenomic and genomic characterization uncovers novel biology.</title>
        <authorList>
            <person name="Wiegand S."/>
            <person name="Jogler M."/>
            <person name="Boedeker C."/>
            <person name="Pinto D."/>
            <person name="Vollmers J."/>
            <person name="Rivas-Marin E."/>
            <person name="Kohn T."/>
            <person name="Peeters S.H."/>
            <person name="Heuer A."/>
            <person name="Rast P."/>
            <person name="Oberbeckmann S."/>
            <person name="Bunk B."/>
            <person name="Jeske O."/>
            <person name="Meyerdierks A."/>
            <person name="Storesund J.E."/>
            <person name="Kallscheuer N."/>
            <person name="Luecker S."/>
            <person name="Lage O.M."/>
            <person name="Pohl T."/>
            <person name="Merkel B.J."/>
            <person name="Hornburger P."/>
            <person name="Mueller R.-W."/>
            <person name="Bruemmer F."/>
            <person name="Labrenz M."/>
            <person name="Spormann A.M."/>
            <person name="Op den Camp H."/>
            <person name="Overmann J."/>
            <person name="Amann R."/>
            <person name="Jetten M.S.M."/>
            <person name="Mascher T."/>
            <person name="Medema M.H."/>
            <person name="Devos D.P."/>
            <person name="Kaster A.-K."/>
            <person name="Ovreas L."/>
            <person name="Rohde M."/>
            <person name="Galperin M.Y."/>
            <person name="Jogler C."/>
        </authorList>
    </citation>
    <scope>NUCLEOTIDE SEQUENCE [LARGE SCALE GENOMIC DNA]</scope>
    <source>
        <strain evidence="10 11">OJF2</strain>
    </source>
</reference>
<dbReference type="GO" id="GO:0012505">
    <property type="term" value="C:endomembrane system"/>
    <property type="evidence" value="ECO:0007669"/>
    <property type="project" value="UniProtKB-SubCell"/>
</dbReference>
<evidence type="ECO:0000313" key="10">
    <source>
        <dbReference type="EMBL" id="QEH33945.1"/>
    </source>
</evidence>
<name>A0A5B9W1R7_9BACT</name>
<feature type="transmembrane region" description="Helical" evidence="7">
    <location>
        <begin position="266"/>
        <end position="284"/>
    </location>
</feature>
<proteinExistence type="predicted"/>
<evidence type="ECO:0000259" key="8">
    <source>
        <dbReference type="Pfam" id="PF00361"/>
    </source>
</evidence>
<dbReference type="AlphaFoldDB" id="A0A5B9W1R7"/>
<evidence type="ECO:0000256" key="4">
    <source>
        <dbReference type="ARBA" id="ARBA00023136"/>
    </source>
</evidence>
<dbReference type="OrthoDB" id="9807568at2"/>